<evidence type="ECO:0000313" key="1">
    <source>
        <dbReference type="EMBL" id="OTA14600.1"/>
    </source>
</evidence>
<dbReference type="Proteomes" id="UP000194350">
    <property type="component" value="Unassembled WGS sequence"/>
</dbReference>
<sequence length="153" mass="16498">MNPKLAHFKRVYNELGKKQIKVGFFEHSKYPDGTPIAYVAAIQELGHPAGNIPPRPFMRPAMQDNQARYADLMIRAAKAAINGTISVSDGLAQIGDVAAGDIQMAIRAVTAPSLKDSTVAARARRHSKGKATNKPLVDSGLMLQAVTFSVEDK</sequence>
<protein>
    <submittedName>
        <fullName evidence="1">Bacteriophage protein</fullName>
    </submittedName>
</protein>
<dbReference type="STRING" id="351656.Xvie_03537"/>
<dbReference type="AlphaFoldDB" id="A0A1Y2S9M6"/>
<gene>
    <name evidence="1" type="ORF">Xvie_03537</name>
</gene>
<dbReference type="EMBL" id="MUBJ01000026">
    <property type="protein sequence ID" value="OTA14600.1"/>
    <property type="molecule type" value="Genomic_DNA"/>
</dbReference>
<keyword evidence="2" id="KW-1185">Reference proteome</keyword>
<accession>A0A1Y2S9M6</accession>
<proteinExistence type="predicted"/>
<name>A0A1Y2S9M6_9GAMM</name>
<comment type="caution">
    <text evidence="1">The sequence shown here is derived from an EMBL/GenBank/DDBJ whole genome shotgun (WGS) entry which is preliminary data.</text>
</comment>
<evidence type="ECO:0000313" key="2">
    <source>
        <dbReference type="Proteomes" id="UP000194350"/>
    </source>
</evidence>
<organism evidence="1 2">
    <name type="scientific">Xenorhabdus vietnamensis</name>
    <dbReference type="NCBI Taxonomy" id="351656"/>
    <lineage>
        <taxon>Bacteria</taxon>
        <taxon>Pseudomonadati</taxon>
        <taxon>Pseudomonadota</taxon>
        <taxon>Gammaproteobacteria</taxon>
        <taxon>Enterobacterales</taxon>
        <taxon>Morganellaceae</taxon>
        <taxon>Xenorhabdus</taxon>
    </lineage>
</organism>
<reference evidence="1 2" key="1">
    <citation type="submission" date="2016-10" db="EMBL/GenBank/DDBJ databases">
        <title>Systematic genetic and metabolomic analysis of Xenorhabdus and Photorhabdus spp., highlights the requirements for a dual symbiotic and pathogenic life style.</title>
        <authorList>
            <person name="Tobias N.J."/>
            <person name="Wolff H."/>
            <person name="Djahanschiri B."/>
            <person name="Pidot S.J."/>
            <person name="Stinear T.P."/>
            <person name="Ebersberger I."/>
            <person name="Bode H.B."/>
        </authorList>
    </citation>
    <scope>NUCLEOTIDE SEQUENCE [LARGE SCALE GENOMIC DNA]</scope>
    <source>
        <strain evidence="1 2">DSM 22392</strain>
    </source>
</reference>